<protein>
    <submittedName>
        <fullName evidence="1">Uncharacterized protein</fullName>
    </submittedName>
</protein>
<sequence>FRDLLRRTPTHGFSEPIQLNLFIDGLRPQTKQLLDASAGGKIKLKTLEEATELIENMSASDHAILKDRTHQPTKKSLLELTSHDALLAQNKFLSKKLEILMETL</sequence>
<proteinExistence type="predicted"/>
<organism evidence="1">
    <name type="scientific">Glycine soja</name>
    <name type="common">Wild soybean</name>
    <dbReference type="NCBI Taxonomy" id="3848"/>
    <lineage>
        <taxon>Eukaryota</taxon>
        <taxon>Viridiplantae</taxon>
        <taxon>Streptophyta</taxon>
        <taxon>Embryophyta</taxon>
        <taxon>Tracheophyta</taxon>
        <taxon>Spermatophyta</taxon>
        <taxon>Magnoliopsida</taxon>
        <taxon>eudicotyledons</taxon>
        <taxon>Gunneridae</taxon>
        <taxon>Pentapetalae</taxon>
        <taxon>rosids</taxon>
        <taxon>fabids</taxon>
        <taxon>Fabales</taxon>
        <taxon>Fabaceae</taxon>
        <taxon>Papilionoideae</taxon>
        <taxon>50 kb inversion clade</taxon>
        <taxon>NPAAA clade</taxon>
        <taxon>indigoferoid/millettioid clade</taxon>
        <taxon>Phaseoleae</taxon>
        <taxon>Glycine</taxon>
        <taxon>Glycine subgen. Soja</taxon>
    </lineage>
</organism>
<dbReference type="EMBL" id="KN649231">
    <property type="protein sequence ID" value="KHN34097.1"/>
    <property type="molecule type" value="Genomic_DNA"/>
</dbReference>
<gene>
    <name evidence="1" type="ORF">glysoja_046842</name>
</gene>
<reference evidence="1" key="1">
    <citation type="submission" date="2014-07" db="EMBL/GenBank/DDBJ databases">
        <title>Identification of a novel salt tolerance gene in wild soybean by whole-genome sequencing.</title>
        <authorList>
            <person name="Lam H.-M."/>
            <person name="Qi X."/>
            <person name="Li M.-W."/>
            <person name="Liu X."/>
            <person name="Xie M."/>
            <person name="Ni M."/>
            <person name="Xu X."/>
        </authorList>
    </citation>
    <scope>NUCLEOTIDE SEQUENCE [LARGE SCALE GENOMIC DNA]</scope>
    <source>
        <tissue evidence="1">Root</tissue>
    </source>
</reference>
<accession>A0A0B2RQK5</accession>
<feature type="non-terminal residue" evidence="1">
    <location>
        <position position="104"/>
    </location>
</feature>
<dbReference type="Proteomes" id="UP000053555">
    <property type="component" value="Unassembled WGS sequence"/>
</dbReference>
<dbReference type="AlphaFoldDB" id="A0A0B2RQK5"/>
<evidence type="ECO:0000313" key="1">
    <source>
        <dbReference type="EMBL" id="KHN34097.1"/>
    </source>
</evidence>
<name>A0A0B2RQK5_GLYSO</name>
<feature type="non-terminal residue" evidence="1">
    <location>
        <position position="1"/>
    </location>
</feature>